<dbReference type="Proteomes" id="UP000202470">
    <property type="component" value="Segment"/>
</dbReference>
<proteinExistence type="predicted"/>
<dbReference type="KEGG" id="vg:28721327"/>
<sequence length="209" mass="25282">MSYCLEIIMKIFTFVGFTKHLDELDFDYVVVDKTFNDITEEQIKKYQEKIIWNETNTDIRWLRIAKQLLTIVNFAKNIEDDIIAIIDSDLIIPNLRQIIPNERIFIPCYWLYYSWANEIRPFCSGTNYIFRKSLLPYLEYTINTYIENEYYKEIPVDIFIHNFVPHMNILKLGTIHYVKTPDREIKMEFRYEDIPQIFKHIPEFVLLIG</sequence>
<dbReference type="InterPro" id="IPR029044">
    <property type="entry name" value="Nucleotide-diphossugar_trans"/>
</dbReference>
<dbReference type="OrthoDB" id="12283at10239"/>
<dbReference type="SUPFAM" id="SSF53448">
    <property type="entry name" value="Nucleotide-diphospho-sugar transferases"/>
    <property type="match status" value="1"/>
</dbReference>
<accession>A0A1B3SN34</accession>
<keyword evidence="2" id="KW-1185">Reference proteome</keyword>
<protein>
    <submittedName>
        <fullName evidence="1">Uncharacterized protein</fullName>
    </submittedName>
</protein>
<organism evidence="1">
    <name type="scientific">Sulfolobus islandicus rod-shaped virus 3</name>
    <dbReference type="NCBI Taxonomy" id="2848124"/>
    <lineage>
        <taxon>Viruses</taxon>
        <taxon>Adnaviria</taxon>
        <taxon>Zilligvirae</taxon>
        <taxon>Taleaviricota</taxon>
        <taxon>Tokiviricetes</taxon>
        <taxon>Ligamenvirales</taxon>
        <taxon>Rudiviridae</taxon>
        <taxon>Icerudivirus</taxon>
        <taxon>Icerudivirus gunnuhverense</taxon>
        <taxon>Icerudivirus SIRV3</taxon>
    </lineage>
</organism>
<reference evidence="1" key="1">
    <citation type="journal article" date="2014" name="Mol. Microbiol.">
        <title>Inter-viral conflicts that exploit host CRISPR immune systems of Sulfolobus.</title>
        <authorList>
            <person name="Erdmann S."/>
            <person name="Le Moine Bauer S."/>
            <person name="Garrett R.A."/>
        </authorList>
    </citation>
    <scope>NUCLEOTIDE SEQUENCE [LARGE SCALE GENOMIC DNA]</scope>
    <source>
        <strain evidence="1">SIRV3</strain>
    </source>
</reference>
<evidence type="ECO:0000313" key="1">
    <source>
        <dbReference type="EMBL" id="AOG61592.1"/>
    </source>
</evidence>
<reference evidence="1" key="2">
    <citation type="submission" date="2016-08" db="EMBL/GenBank/DDBJ databases">
        <authorList>
            <person name="Erdmann S."/>
            <person name="Le Moine Bauer S."/>
            <person name="Garrett R.A."/>
        </authorList>
    </citation>
    <scope>NUCLEOTIDE SEQUENCE</scope>
    <source>
        <strain evidence="1">SIRV3</strain>
    </source>
</reference>
<dbReference type="EMBL" id="KX712143">
    <property type="protein sequence ID" value="AOG61592.1"/>
    <property type="molecule type" value="Genomic_DNA"/>
</dbReference>
<evidence type="ECO:0000313" key="2">
    <source>
        <dbReference type="Proteomes" id="UP000202470"/>
    </source>
</evidence>
<name>A0A1B3SN34_9VIRU</name>